<keyword evidence="1" id="KW-0808">Transferase</keyword>
<dbReference type="EMBL" id="CM037013">
    <property type="protein sequence ID" value="KAH7689127.1"/>
    <property type="molecule type" value="Genomic_DNA"/>
</dbReference>
<reference evidence="2" key="1">
    <citation type="journal article" date="2022" name="Nat. Commun.">
        <title>Chromosome evolution and the genetic basis of agronomically important traits in greater yam.</title>
        <authorList>
            <person name="Bredeson J.V."/>
            <person name="Lyons J.B."/>
            <person name="Oniyinde I.O."/>
            <person name="Okereke N.R."/>
            <person name="Kolade O."/>
            <person name="Nnabue I."/>
            <person name="Nwadili C.O."/>
            <person name="Hribova E."/>
            <person name="Parker M."/>
            <person name="Nwogha J."/>
            <person name="Shu S."/>
            <person name="Carlson J."/>
            <person name="Kariba R."/>
            <person name="Muthemba S."/>
            <person name="Knop K."/>
            <person name="Barton G.J."/>
            <person name="Sherwood A.V."/>
            <person name="Lopez-Montes A."/>
            <person name="Asiedu R."/>
            <person name="Jamnadass R."/>
            <person name="Muchugi A."/>
            <person name="Goodstein D."/>
            <person name="Egesi C.N."/>
            <person name="Featherston J."/>
            <person name="Asfaw A."/>
            <person name="Simpson G.G."/>
            <person name="Dolezel J."/>
            <person name="Hendre P.S."/>
            <person name="Van Deynze A."/>
            <person name="Kumar P.L."/>
            <person name="Obidiegwu J.E."/>
            <person name="Bhattacharjee R."/>
            <person name="Rokhsar D.S."/>
        </authorList>
    </citation>
    <scope>NUCLEOTIDE SEQUENCE [LARGE SCALE GENOMIC DNA]</scope>
    <source>
        <strain evidence="2">cv. TDa95/00328</strain>
    </source>
</reference>
<protein>
    <submittedName>
        <fullName evidence="1">S-adenosyl-L-methionine-dependent methyltransferase protein</fullName>
    </submittedName>
</protein>
<organism evidence="1 2">
    <name type="scientific">Dioscorea alata</name>
    <name type="common">Purple yam</name>
    <dbReference type="NCBI Taxonomy" id="55571"/>
    <lineage>
        <taxon>Eukaryota</taxon>
        <taxon>Viridiplantae</taxon>
        <taxon>Streptophyta</taxon>
        <taxon>Embryophyta</taxon>
        <taxon>Tracheophyta</taxon>
        <taxon>Spermatophyta</taxon>
        <taxon>Magnoliopsida</taxon>
        <taxon>Liliopsida</taxon>
        <taxon>Dioscoreales</taxon>
        <taxon>Dioscoreaceae</taxon>
        <taxon>Dioscorea</taxon>
    </lineage>
</organism>
<keyword evidence="2" id="KW-1185">Reference proteome</keyword>
<evidence type="ECO:0000313" key="2">
    <source>
        <dbReference type="Proteomes" id="UP000827976"/>
    </source>
</evidence>
<gene>
    <name evidence="1" type="ORF">IHE45_03G076500</name>
</gene>
<keyword evidence="1" id="KW-0489">Methyltransferase</keyword>
<sequence length="247" mass="28585">MALNFTDKTKDNEKVERFITHYTSSQRILLVGEGDFSFSLCLARAFGSAKNMVATSLDSQATLFKNYQLAEVHLQKLKELNCLILHEVDVKTMHEHDILKDMKFDRIIYNFPHAGHDLFFKERDKELIMRHMELVGAFFKVASKMLNEEGQVHVSHRDDYTYKLWRIEDLANDAELVLKEKVVFSKWDYPGYSNKRGSGVLSDNEFPLIDSFTFKFSLESSISTNSDDDDIEIPCMELMLMLMAIGD</sequence>
<name>A0ACB7WMD1_DIOAL</name>
<accession>A0ACB7WMD1</accession>
<proteinExistence type="predicted"/>
<comment type="caution">
    <text evidence="1">The sequence shown here is derived from an EMBL/GenBank/DDBJ whole genome shotgun (WGS) entry which is preliminary data.</text>
</comment>
<evidence type="ECO:0000313" key="1">
    <source>
        <dbReference type="EMBL" id="KAH7689127.1"/>
    </source>
</evidence>
<dbReference type="Proteomes" id="UP000827976">
    <property type="component" value="Chromosome 3"/>
</dbReference>